<feature type="transmembrane region" description="Helical" evidence="8">
    <location>
        <begin position="320"/>
        <end position="339"/>
    </location>
</feature>
<dbReference type="InterPro" id="IPR000522">
    <property type="entry name" value="ABC_transptr_permease_BtuC"/>
</dbReference>
<keyword evidence="3" id="KW-0813">Transport</keyword>
<comment type="subcellular location">
    <subcellularLocation>
        <location evidence="1">Cell membrane</location>
        <topology evidence="1">Multi-pass membrane protein</topology>
    </subcellularLocation>
</comment>
<dbReference type="GO" id="GO:0005886">
    <property type="term" value="C:plasma membrane"/>
    <property type="evidence" value="ECO:0007669"/>
    <property type="project" value="UniProtKB-SubCell"/>
</dbReference>
<dbReference type="GO" id="GO:0033214">
    <property type="term" value="P:siderophore-iron import into cell"/>
    <property type="evidence" value="ECO:0007669"/>
    <property type="project" value="TreeGrafter"/>
</dbReference>
<evidence type="ECO:0000256" key="2">
    <source>
        <dbReference type="ARBA" id="ARBA00007935"/>
    </source>
</evidence>
<keyword evidence="4" id="KW-1003">Cell membrane</keyword>
<proteinExistence type="inferred from homology"/>
<organism evidence="9 10">
    <name type="scientific">Methanocaldococcus villosus KIN24-T80</name>
    <dbReference type="NCBI Taxonomy" id="1069083"/>
    <lineage>
        <taxon>Archaea</taxon>
        <taxon>Methanobacteriati</taxon>
        <taxon>Methanobacteriota</taxon>
        <taxon>Methanomada group</taxon>
        <taxon>Methanococci</taxon>
        <taxon>Methanococcales</taxon>
        <taxon>Methanocaldococcaceae</taxon>
        <taxon>Methanocaldococcus</taxon>
    </lineage>
</organism>
<evidence type="ECO:0000256" key="6">
    <source>
        <dbReference type="ARBA" id="ARBA00022989"/>
    </source>
</evidence>
<keyword evidence="6 8" id="KW-1133">Transmembrane helix</keyword>
<feature type="transmembrane region" description="Helical" evidence="8">
    <location>
        <begin position="202"/>
        <end position="220"/>
    </location>
</feature>
<protein>
    <submittedName>
        <fullName evidence="9">ABC transporter integral membrane subunit</fullName>
    </submittedName>
</protein>
<comment type="similarity">
    <text evidence="2">Belongs to the binding-protein-dependent transport system permease family. FecCD subfamily.</text>
</comment>
<dbReference type="PANTHER" id="PTHR30472">
    <property type="entry name" value="FERRIC ENTEROBACTIN TRANSPORT SYSTEM PERMEASE PROTEIN"/>
    <property type="match status" value="1"/>
</dbReference>
<feature type="transmembrane region" description="Helical" evidence="8">
    <location>
        <begin position="151"/>
        <end position="173"/>
    </location>
</feature>
<dbReference type="Gene3D" id="1.10.3470.10">
    <property type="entry name" value="ABC transporter involved in vitamin B12 uptake, BtuC"/>
    <property type="match status" value="1"/>
</dbReference>
<evidence type="ECO:0000256" key="3">
    <source>
        <dbReference type="ARBA" id="ARBA00022448"/>
    </source>
</evidence>
<dbReference type="Pfam" id="PF01032">
    <property type="entry name" value="FecCD"/>
    <property type="match status" value="1"/>
</dbReference>
<dbReference type="CDD" id="cd06550">
    <property type="entry name" value="TM_ABC_iron-siderophores_like"/>
    <property type="match status" value="1"/>
</dbReference>
<evidence type="ECO:0000256" key="1">
    <source>
        <dbReference type="ARBA" id="ARBA00004651"/>
    </source>
</evidence>
<keyword evidence="7 8" id="KW-0472">Membrane</keyword>
<evidence type="ECO:0000256" key="5">
    <source>
        <dbReference type="ARBA" id="ARBA00022692"/>
    </source>
</evidence>
<dbReference type="OrthoDB" id="27848at2157"/>
<dbReference type="SUPFAM" id="SSF81345">
    <property type="entry name" value="ABC transporter involved in vitamin B12 uptake, BtuC"/>
    <property type="match status" value="1"/>
</dbReference>
<feature type="transmembrane region" description="Helical" evidence="8">
    <location>
        <begin position="61"/>
        <end position="81"/>
    </location>
</feature>
<keyword evidence="5 8" id="KW-0812">Transmembrane</keyword>
<feature type="transmembrane region" description="Helical" evidence="8">
    <location>
        <begin position="7"/>
        <end position="27"/>
    </location>
</feature>
<evidence type="ECO:0000256" key="8">
    <source>
        <dbReference type="SAM" id="Phobius"/>
    </source>
</evidence>
<dbReference type="AlphaFoldDB" id="N6V334"/>
<dbReference type="RefSeq" id="WP_004589898.1">
    <property type="nucleotide sequence ID" value="NZ_APMM01000007.1"/>
</dbReference>
<evidence type="ECO:0000313" key="10">
    <source>
        <dbReference type="Proteomes" id="UP000053695"/>
    </source>
</evidence>
<dbReference type="PANTHER" id="PTHR30472:SF25">
    <property type="entry name" value="ABC TRANSPORTER PERMEASE PROTEIN MJ0876-RELATED"/>
    <property type="match status" value="1"/>
</dbReference>
<accession>N6V334</accession>
<name>N6V334_9EURY</name>
<evidence type="ECO:0000256" key="4">
    <source>
        <dbReference type="ARBA" id="ARBA00022475"/>
    </source>
</evidence>
<feature type="transmembrane region" description="Helical" evidence="8">
    <location>
        <begin position="93"/>
        <end position="114"/>
    </location>
</feature>
<dbReference type="GO" id="GO:0022857">
    <property type="term" value="F:transmembrane transporter activity"/>
    <property type="evidence" value="ECO:0007669"/>
    <property type="project" value="InterPro"/>
</dbReference>
<dbReference type="EMBL" id="APMM01000007">
    <property type="protein sequence ID" value="ENN96658.1"/>
    <property type="molecule type" value="Genomic_DNA"/>
</dbReference>
<comment type="caution">
    <text evidence="9">The sequence shown here is derived from an EMBL/GenBank/DDBJ whole genome shotgun (WGS) entry which is preliminary data.</text>
</comment>
<feature type="transmembrane region" description="Helical" evidence="8">
    <location>
        <begin position="248"/>
        <end position="281"/>
    </location>
</feature>
<reference evidence="9 10" key="1">
    <citation type="journal article" date="2013" name="Genome Announc.">
        <title>Draft Genome Sequence of a Highly Flagellated, Fast-Swimming Archaeon, Methanocaldococcus villosus Strain KIN24-T80 (DSM 22612).</title>
        <authorList>
            <person name="Thennarasu S."/>
            <person name="Polireddy D."/>
            <person name="Antony A."/>
            <person name="Yada M.R."/>
            <person name="Algarawi S."/>
            <person name="Sivakumar N."/>
        </authorList>
    </citation>
    <scope>NUCLEOTIDE SEQUENCE [LARGE SCALE GENOMIC DNA]</scope>
    <source>
        <strain evidence="9 10">KIN24-T80</strain>
    </source>
</reference>
<dbReference type="PATRIC" id="fig|1069083.5.peg.227"/>
<sequence>MAIKKRFILTVFLLLVLLFILFYYSLILGSIKLSHNDIINFILNKTTGNKIKDIILIKLRLVRSLSAIIAGVAISVAGVYMQSYFRNPLADPYLTGIASGAALGVVIYGFTNLFLNYSSIWIQIGMAYLFSLITMLIVIKLAEITKQVSTLLICGIMIGAILSGFIDILVYTADILNVENNKLQGFLLWGMGSFNNLTMKEVKIMTFLTLPILLLSYIFLSKKLDAYLLGEMYAMSVGVDIKRLKRYLILLSSFLIASIISFTGPIAFIGLICPLLARMFLKTSKHLYVIPITALFGAVLLLLSDILVRPHVIIKTSIQLPLLAPLSIIGSPIAVILYLKYRRLGL</sequence>
<feature type="transmembrane region" description="Helical" evidence="8">
    <location>
        <begin position="287"/>
        <end position="308"/>
    </location>
</feature>
<feature type="transmembrane region" description="Helical" evidence="8">
    <location>
        <begin position="120"/>
        <end position="139"/>
    </location>
</feature>
<gene>
    <name evidence="9" type="ORF">J422_01161</name>
</gene>
<dbReference type="Proteomes" id="UP000053695">
    <property type="component" value="Unassembled WGS sequence"/>
</dbReference>
<dbReference type="InterPro" id="IPR037294">
    <property type="entry name" value="ABC_BtuC-like"/>
</dbReference>
<dbReference type="STRING" id="1069083.GCA_000371805_00812"/>
<evidence type="ECO:0000313" key="9">
    <source>
        <dbReference type="EMBL" id="ENN96658.1"/>
    </source>
</evidence>
<keyword evidence="10" id="KW-1185">Reference proteome</keyword>
<evidence type="ECO:0000256" key="7">
    <source>
        <dbReference type="ARBA" id="ARBA00023136"/>
    </source>
</evidence>